<dbReference type="EC" id="3.6.1.1" evidence="5"/>
<evidence type="ECO:0000256" key="6">
    <source>
        <dbReference type="ARBA" id="ARBA00022490"/>
    </source>
</evidence>
<keyword evidence="7" id="KW-0479">Metal-binding</keyword>
<dbReference type="Gene3D" id="3.40.50.1000">
    <property type="entry name" value="HAD superfamily/HAD-like"/>
    <property type="match status" value="2"/>
</dbReference>
<dbReference type="GO" id="GO:0005737">
    <property type="term" value="C:cytoplasm"/>
    <property type="evidence" value="ECO:0007669"/>
    <property type="project" value="UniProtKB-SubCell"/>
</dbReference>
<dbReference type="AlphaFoldDB" id="A0A8K0DGY2"/>
<evidence type="ECO:0000256" key="2">
    <source>
        <dbReference type="ARBA" id="ARBA00004123"/>
    </source>
</evidence>
<name>A0A8K0DGY2_IGNLU</name>
<dbReference type="NCBIfam" id="TIGR01549">
    <property type="entry name" value="HAD-SF-IA-v1"/>
    <property type="match status" value="1"/>
</dbReference>
<evidence type="ECO:0000256" key="4">
    <source>
        <dbReference type="ARBA" id="ARBA00007958"/>
    </source>
</evidence>
<organism evidence="15 16">
    <name type="scientific">Ignelater luminosus</name>
    <name type="common">Cucubano</name>
    <name type="synonym">Pyrophorus luminosus</name>
    <dbReference type="NCBI Taxonomy" id="2038154"/>
    <lineage>
        <taxon>Eukaryota</taxon>
        <taxon>Metazoa</taxon>
        <taxon>Ecdysozoa</taxon>
        <taxon>Arthropoda</taxon>
        <taxon>Hexapoda</taxon>
        <taxon>Insecta</taxon>
        <taxon>Pterygota</taxon>
        <taxon>Neoptera</taxon>
        <taxon>Endopterygota</taxon>
        <taxon>Coleoptera</taxon>
        <taxon>Polyphaga</taxon>
        <taxon>Elateriformia</taxon>
        <taxon>Elateroidea</taxon>
        <taxon>Elateridae</taxon>
        <taxon>Agrypninae</taxon>
        <taxon>Pyrophorini</taxon>
        <taxon>Ignelater</taxon>
    </lineage>
</organism>
<evidence type="ECO:0000313" key="15">
    <source>
        <dbReference type="EMBL" id="KAF2902962.1"/>
    </source>
</evidence>
<evidence type="ECO:0000256" key="13">
    <source>
        <dbReference type="ARBA" id="ARBA00039666"/>
    </source>
</evidence>
<dbReference type="PANTHER" id="PTHR19288:SF46">
    <property type="entry name" value="HALOACID DEHALOGENASE-LIKE HYDROLASE DOMAIN-CONTAINING PROTEIN 2"/>
    <property type="match status" value="1"/>
</dbReference>
<dbReference type="OrthoDB" id="426235at2759"/>
<evidence type="ECO:0000256" key="3">
    <source>
        <dbReference type="ARBA" id="ARBA00004496"/>
    </source>
</evidence>
<gene>
    <name evidence="15" type="ORF">ILUMI_03231</name>
</gene>
<evidence type="ECO:0000256" key="5">
    <source>
        <dbReference type="ARBA" id="ARBA00012146"/>
    </source>
</evidence>
<evidence type="ECO:0000256" key="7">
    <source>
        <dbReference type="ARBA" id="ARBA00022723"/>
    </source>
</evidence>
<comment type="subcellular location">
    <subcellularLocation>
        <location evidence="3">Cytoplasm</location>
    </subcellularLocation>
    <subcellularLocation>
        <location evidence="2">Nucleus</location>
    </subcellularLocation>
</comment>
<dbReference type="GO" id="GO:0046872">
    <property type="term" value="F:metal ion binding"/>
    <property type="evidence" value="ECO:0007669"/>
    <property type="project" value="UniProtKB-KW"/>
</dbReference>
<dbReference type="PANTHER" id="PTHR19288">
    <property type="entry name" value="4-NITROPHENYLPHOSPHATASE-RELATED"/>
    <property type="match status" value="1"/>
</dbReference>
<evidence type="ECO:0000256" key="1">
    <source>
        <dbReference type="ARBA" id="ARBA00001946"/>
    </source>
</evidence>
<dbReference type="GO" id="GO:0004427">
    <property type="term" value="F:inorganic diphosphate phosphatase activity"/>
    <property type="evidence" value="ECO:0007669"/>
    <property type="project" value="UniProtKB-EC"/>
</dbReference>
<evidence type="ECO:0000256" key="9">
    <source>
        <dbReference type="ARBA" id="ARBA00022842"/>
    </source>
</evidence>
<comment type="cofactor">
    <cofactor evidence="1">
        <name>Mg(2+)</name>
        <dbReference type="ChEBI" id="CHEBI:18420"/>
    </cofactor>
</comment>
<dbReference type="InterPro" id="IPR036412">
    <property type="entry name" value="HAD-like_sf"/>
</dbReference>
<comment type="similarity">
    <text evidence="4">Belongs to the HAD-like hydrolase superfamily.</text>
</comment>
<comment type="caution">
    <text evidence="15">The sequence shown here is derived from an EMBL/GenBank/DDBJ whole genome shotgun (WGS) entry which is preliminary data.</text>
</comment>
<reference evidence="15" key="1">
    <citation type="submission" date="2019-08" db="EMBL/GenBank/DDBJ databases">
        <title>The genome of the North American firefly Photinus pyralis.</title>
        <authorList>
            <consortium name="Photinus pyralis genome working group"/>
            <person name="Fallon T.R."/>
            <person name="Sander Lower S.E."/>
            <person name="Weng J.-K."/>
        </authorList>
    </citation>
    <scope>NUCLEOTIDE SEQUENCE</scope>
    <source>
        <strain evidence="15">TRF0915ILg1</strain>
        <tissue evidence="15">Whole body</tissue>
    </source>
</reference>
<dbReference type="Proteomes" id="UP000801492">
    <property type="component" value="Unassembled WGS sequence"/>
</dbReference>
<keyword evidence="6" id="KW-0963">Cytoplasm</keyword>
<keyword evidence="16" id="KW-1185">Reference proteome</keyword>
<keyword evidence="8" id="KW-0378">Hydrolase</keyword>
<protein>
    <recommendedName>
        <fullName evidence="13">Haloacid dehalogenase-like hydrolase domain-containing protein 2</fullName>
        <ecNumber evidence="5">3.6.1.1</ecNumber>
    </recommendedName>
    <alternativeName>
        <fullName evidence="12">Phospholysine phosphohistidine inorganic pyrophosphate phosphatase</fullName>
    </alternativeName>
</protein>
<dbReference type="NCBIfam" id="TIGR01460">
    <property type="entry name" value="HAD-SF-IIA"/>
    <property type="match status" value="1"/>
</dbReference>
<evidence type="ECO:0000256" key="11">
    <source>
        <dbReference type="ARBA" id="ARBA00037258"/>
    </source>
</evidence>
<comment type="catalytic activity">
    <reaction evidence="14">
        <text>diphosphate + H2O = 2 phosphate + H(+)</text>
        <dbReference type="Rhea" id="RHEA:24576"/>
        <dbReference type="ChEBI" id="CHEBI:15377"/>
        <dbReference type="ChEBI" id="CHEBI:15378"/>
        <dbReference type="ChEBI" id="CHEBI:33019"/>
        <dbReference type="ChEBI" id="CHEBI:43474"/>
        <dbReference type="EC" id="3.6.1.1"/>
    </reaction>
</comment>
<keyword evidence="9" id="KW-0460">Magnesium</keyword>
<keyword evidence="10" id="KW-0539">Nucleus</keyword>
<dbReference type="NCBIfam" id="TIGR01458">
    <property type="entry name" value="HAD-SF-IIA-hyp3"/>
    <property type="match status" value="1"/>
</dbReference>
<dbReference type="InterPro" id="IPR023214">
    <property type="entry name" value="HAD_sf"/>
</dbReference>
<dbReference type="SUPFAM" id="SSF56784">
    <property type="entry name" value="HAD-like"/>
    <property type="match status" value="1"/>
</dbReference>
<evidence type="ECO:0000256" key="8">
    <source>
        <dbReference type="ARBA" id="ARBA00022801"/>
    </source>
</evidence>
<evidence type="ECO:0000313" key="16">
    <source>
        <dbReference type="Proteomes" id="UP000801492"/>
    </source>
</evidence>
<dbReference type="Pfam" id="PF13344">
    <property type="entry name" value="Hydrolase_6"/>
    <property type="match status" value="1"/>
</dbReference>
<dbReference type="InterPro" id="IPR006355">
    <property type="entry name" value="LHPP/HDHD2"/>
</dbReference>
<dbReference type="EMBL" id="VTPC01001135">
    <property type="protein sequence ID" value="KAF2902962.1"/>
    <property type="molecule type" value="Genomic_DNA"/>
</dbReference>
<sequence length="255" mass="27816">MAKAVLIDLSGTLHIEDKAIPGAVEALNKLRQTNLTIKFVTNTTKESRNFLYNRLTQLGFALKPEEIHSSLGAAQSLIINRKLKPLLLLSPEAMEDFDGLGVKEGEIPNAVVVGLAPTEFHYDRLNEAFRALLNGAQLIGIHAGKYYKRNDGLALGPGCFVKGLEYAAQCKAELVGKPNETFFKSALGDIVPEDAIMIGDDITDDIQGAMNAGIRGFLVKTGKYRPGDENRITPTPHIVCDSFVEAIDKILEEHT</sequence>
<dbReference type="GO" id="GO:0016791">
    <property type="term" value="F:phosphatase activity"/>
    <property type="evidence" value="ECO:0007669"/>
    <property type="project" value="InterPro"/>
</dbReference>
<dbReference type="InterPro" id="IPR006357">
    <property type="entry name" value="HAD-SF_hydro_IIA"/>
</dbReference>
<proteinExistence type="inferred from homology"/>
<evidence type="ECO:0000256" key="12">
    <source>
        <dbReference type="ARBA" id="ARBA00039357"/>
    </source>
</evidence>
<evidence type="ECO:0000256" key="14">
    <source>
        <dbReference type="ARBA" id="ARBA00047820"/>
    </source>
</evidence>
<dbReference type="GO" id="GO:0005634">
    <property type="term" value="C:nucleus"/>
    <property type="evidence" value="ECO:0007669"/>
    <property type="project" value="UniProtKB-SubCell"/>
</dbReference>
<accession>A0A8K0DGY2</accession>
<comment type="function">
    <text evidence="11">Phosphatase that hydrolyzes imidodiphosphate, 3-phosphohistidine and 6-phospholysine. Has broad substrate specificity and can also hydrolyze inorganic diphosphate, but with lower efficiency.</text>
</comment>
<dbReference type="FunFam" id="3.40.50.1000:FF:000051">
    <property type="entry name" value="Phospholysine phosphohistidine inorganic pyrophosphate phosphatase"/>
    <property type="match status" value="1"/>
</dbReference>
<evidence type="ECO:0000256" key="10">
    <source>
        <dbReference type="ARBA" id="ARBA00023242"/>
    </source>
</evidence>
<dbReference type="InterPro" id="IPR006439">
    <property type="entry name" value="HAD-SF_hydro_IA"/>
</dbReference>
<dbReference type="Pfam" id="PF13242">
    <property type="entry name" value="Hydrolase_like"/>
    <property type="match status" value="1"/>
</dbReference>